<dbReference type="AlphaFoldDB" id="A0A6N2RES5"/>
<feature type="transmembrane region" description="Helical" evidence="1">
    <location>
        <begin position="29"/>
        <end position="55"/>
    </location>
</feature>
<dbReference type="Proteomes" id="UP000429211">
    <property type="component" value="Unassembled WGS sequence"/>
</dbReference>
<reference evidence="3" key="2">
    <citation type="submission" date="2019-11" db="EMBL/GenBank/DDBJ databases">
        <authorList>
            <person name="Feng L."/>
        </authorList>
    </citation>
    <scope>NUCLEOTIDE SEQUENCE</scope>
    <source>
        <strain evidence="3">BdentiumLFYP24</strain>
    </source>
</reference>
<reference evidence="2 4" key="1">
    <citation type="journal article" date="2019" name="Nat. Med.">
        <title>A library of human gut bacterial isolates paired with longitudinal multiomics data enables mechanistic microbiome research.</title>
        <authorList>
            <person name="Poyet M."/>
            <person name="Groussin M."/>
            <person name="Gibbons S.M."/>
            <person name="Avila-Pacheco J."/>
            <person name="Jiang X."/>
            <person name="Kearney S.M."/>
            <person name="Perrotta A.R."/>
            <person name="Berdy B."/>
            <person name="Zhao S."/>
            <person name="Lieberman T.D."/>
            <person name="Swanson P.K."/>
            <person name="Smith M."/>
            <person name="Roesemann S."/>
            <person name="Alexander J.E."/>
            <person name="Rich S.A."/>
            <person name="Livny J."/>
            <person name="Vlamakis H."/>
            <person name="Clish C."/>
            <person name="Bullock K."/>
            <person name="Deik A."/>
            <person name="Scott J."/>
            <person name="Pierce K.A."/>
            <person name="Xavier R.J."/>
            <person name="Alm E.J."/>
        </authorList>
    </citation>
    <scope>NUCLEOTIDE SEQUENCE [LARGE SCALE GENOMIC DNA]</scope>
    <source>
        <strain evidence="2 4">BIOML-A2</strain>
    </source>
</reference>
<feature type="transmembrane region" description="Helical" evidence="1">
    <location>
        <begin position="109"/>
        <end position="134"/>
    </location>
</feature>
<feature type="transmembrane region" description="Helical" evidence="1">
    <location>
        <begin position="318"/>
        <end position="337"/>
    </location>
</feature>
<evidence type="ECO:0000256" key="1">
    <source>
        <dbReference type="SAM" id="Phobius"/>
    </source>
</evidence>
<evidence type="ECO:0000313" key="3">
    <source>
        <dbReference type="EMBL" id="VYS78325.1"/>
    </source>
</evidence>
<evidence type="ECO:0000313" key="4">
    <source>
        <dbReference type="Proteomes" id="UP000429211"/>
    </source>
</evidence>
<gene>
    <name evidence="3" type="ORF">BDLFYP24_00931</name>
    <name evidence="2" type="ORF">GBB04_07675</name>
</gene>
<feature type="transmembrane region" description="Helical" evidence="1">
    <location>
        <begin position="465"/>
        <end position="490"/>
    </location>
</feature>
<dbReference type="RefSeq" id="WP_034518918.1">
    <property type="nucleotide sequence ID" value="NZ_CACRSP010000002.1"/>
</dbReference>
<accession>A0A6N2RES5</accession>
<feature type="transmembrane region" description="Helical" evidence="1">
    <location>
        <begin position="245"/>
        <end position="267"/>
    </location>
</feature>
<sequence length="542" mass="58389">MNAVGTIMRLRWALMRATMRKSTMMLVSYIISAIFGAGAIVGSVALGLMLGPLIGGTDGMIWQILRMVMVLCGAFTTAIVIIVQIMYFGQGTAMNPQKFELYGIDDHTLVSGLFLSGLTGLATIWGVLVMLGLVPIYQSAGAIGIVAGIVAVPLAIITMMVLSKLVISLLTTLTNSSSGKSTISIITILLFVLLCQVPGMAMNSQDLDHFSLKPFMMVADVFSWTPLGAAFQLPFDVVAGSWGFAALRLLILVATWMVCYLGCLWCLKKDRTIAGSTAHAVSSKGIGLFSMMPDSPSGAISARLLTYLRRDPRQAPMMFMPLLFIVVFTIQSHGITAMVWQSIIWAGLFLVLLEGNGLSYDGRGFTMEVISGVRGVDDRHGRVRVYMVMLIAYIAILMVIVYAITGDWRSTEGLIMGLVFGCISLCLGFCGLGLAEVVSCVFMYPVPSISRPFSSPQGRVGAQMLFPFLHMFGMILLLLPTGIVALALGLTGNWELYWLLAPVSLVNGIAALAIGTWLGGKLLEARMPRILATLDSFASLQQ</sequence>
<dbReference type="EMBL" id="CACRSP010000002">
    <property type="protein sequence ID" value="VYS78325.1"/>
    <property type="molecule type" value="Genomic_DNA"/>
</dbReference>
<name>A0A6N2RES5_9BIFI</name>
<protein>
    <submittedName>
        <fullName evidence="2">ABC transporter permease</fullName>
    </submittedName>
</protein>
<organism evidence="3">
    <name type="scientific">Bifidobacterium dentium</name>
    <dbReference type="NCBI Taxonomy" id="1689"/>
    <lineage>
        <taxon>Bacteria</taxon>
        <taxon>Bacillati</taxon>
        <taxon>Actinomycetota</taxon>
        <taxon>Actinomycetes</taxon>
        <taxon>Bifidobacteriales</taxon>
        <taxon>Bifidobacteriaceae</taxon>
        <taxon>Bifidobacterium</taxon>
    </lineage>
</organism>
<keyword evidence="1" id="KW-0472">Membrane</keyword>
<evidence type="ECO:0000313" key="2">
    <source>
        <dbReference type="EMBL" id="KAB7460403.1"/>
    </source>
</evidence>
<feature type="transmembrane region" description="Helical" evidence="1">
    <location>
        <begin position="496"/>
        <end position="519"/>
    </location>
</feature>
<keyword evidence="1" id="KW-0812">Transmembrane</keyword>
<feature type="transmembrane region" description="Helical" evidence="1">
    <location>
        <begin position="67"/>
        <end position="89"/>
    </location>
</feature>
<keyword evidence="1" id="KW-1133">Transmembrane helix</keyword>
<feature type="transmembrane region" description="Helical" evidence="1">
    <location>
        <begin position="182"/>
        <end position="202"/>
    </location>
</feature>
<feature type="transmembrane region" description="Helical" evidence="1">
    <location>
        <begin position="141"/>
        <end position="162"/>
    </location>
</feature>
<feature type="transmembrane region" description="Helical" evidence="1">
    <location>
        <begin position="416"/>
        <end position="444"/>
    </location>
</feature>
<proteinExistence type="predicted"/>
<dbReference type="EMBL" id="WDPD01000007">
    <property type="protein sequence ID" value="KAB7460403.1"/>
    <property type="molecule type" value="Genomic_DNA"/>
</dbReference>
<feature type="transmembrane region" description="Helical" evidence="1">
    <location>
        <begin position="383"/>
        <end position="404"/>
    </location>
</feature>